<dbReference type="HOGENOM" id="CLU_119971_0_0_14"/>
<dbReference type="Proteomes" id="UP000008637">
    <property type="component" value="Chromosome"/>
</dbReference>
<protein>
    <submittedName>
        <fullName evidence="1">Uncharacterized protein</fullName>
    </submittedName>
</protein>
<dbReference type="EMBL" id="FR773153">
    <property type="protein sequence ID" value="CBY92613.1"/>
    <property type="molecule type" value="Genomic_DNA"/>
</dbReference>
<accession>E8ZHJ2</accession>
<evidence type="ECO:0000313" key="2">
    <source>
        <dbReference type="Proteomes" id="UP000008637"/>
    </source>
</evidence>
<name>E8ZHJ2_MYCHL</name>
<reference evidence="1 2" key="1">
    <citation type="journal article" date="2011" name="J. Bacteriol.">
        <title>Complete genome sequence of Mycoplasma haemofelis, a hemotropic mycoplasma.</title>
        <authorList>
            <person name="Barker E.N."/>
            <person name="Helps C.R."/>
            <person name="Peters I.R."/>
            <person name="Darby A.C."/>
            <person name="Radford A.D."/>
            <person name="Tasker S."/>
        </authorList>
    </citation>
    <scope>NUCLEOTIDE SEQUENCE [LARGE SCALE GENOMIC DNA]</scope>
    <source>
        <strain evidence="1 2">Langford 1</strain>
    </source>
</reference>
<dbReference type="OrthoDB" id="9803749at2"/>
<organism evidence="1 2">
    <name type="scientific">Mycoplasma haemofelis (strain Langford 1)</name>
    <name type="common">Haemobartonella felis</name>
    <dbReference type="NCBI Taxonomy" id="941640"/>
    <lineage>
        <taxon>Bacteria</taxon>
        <taxon>Bacillati</taxon>
        <taxon>Mycoplasmatota</taxon>
        <taxon>Mollicutes</taxon>
        <taxon>Mycoplasmataceae</taxon>
        <taxon>Mycoplasma</taxon>
    </lineage>
</organism>
<proteinExistence type="predicted"/>
<gene>
    <name evidence="1" type="ordered locus">HF1_06050</name>
</gene>
<dbReference type="AlphaFoldDB" id="E8ZHJ2"/>
<evidence type="ECO:0000313" key="1">
    <source>
        <dbReference type="EMBL" id="CBY92613.1"/>
    </source>
</evidence>
<sequence>MSISLTKAGLSLAGVGGAGIGGYAIASYSGGDSKTIKEILTEEGHSVLTATSDWEKVAKTYSLEVTSDLKIANSVNAEVLKQWCGDKLKSTDKDSFLKKAKKWCVSYSTIQDQLSKDKLTLETSEEALKSKYSGLEGSIKTEVDSLNADSGKDEGGSKLKKWCESRSYKTYLAGEFYNTFKDKCTKSVGAGG</sequence>
<dbReference type="KEGG" id="mha:HF1_06050"/>
<keyword evidence="2" id="KW-1185">Reference proteome</keyword>